<dbReference type="InterPro" id="IPR023210">
    <property type="entry name" value="NADP_OxRdtase_dom"/>
</dbReference>
<evidence type="ECO:0000256" key="2">
    <source>
        <dbReference type="ARBA" id="ARBA00022857"/>
    </source>
</evidence>
<keyword evidence="3" id="KW-0560">Oxidoreductase</keyword>
<comment type="similarity">
    <text evidence="1">Belongs to the aldo/keto reductase family.</text>
</comment>
<dbReference type="SUPFAM" id="SSF51430">
    <property type="entry name" value="NAD(P)-linked oxidoreductase"/>
    <property type="match status" value="1"/>
</dbReference>
<feature type="domain" description="NADP-dependent oxidoreductase" evidence="6">
    <location>
        <begin position="17"/>
        <end position="300"/>
    </location>
</feature>
<reference evidence="8" key="1">
    <citation type="submission" date="2010-08" db="EMBL/GenBank/DDBJ databases">
        <authorList>
            <consortium name="Caenorhabditis japonica Sequencing Consortium"/>
            <person name="Wilson R.K."/>
        </authorList>
    </citation>
    <scope>NUCLEOTIDE SEQUENCE [LARGE SCALE GENOMIC DNA]</scope>
    <source>
        <strain evidence="8">DF5081</strain>
    </source>
</reference>
<accession>A0A8R1I0H3</accession>
<evidence type="ECO:0000256" key="3">
    <source>
        <dbReference type="ARBA" id="ARBA00023002"/>
    </source>
</evidence>
<sequence length="328" mass="38230">MVLSETIPLRTGYEMPKIGLGTWQIPRSITALRVMEALELGYRHIDCAPGFRNMREAAQGVKDFFDAHPDVDRSKLFITNKIWNTCHSTQKCLEQIEMMLEEFETTYMDCIFIHWPFGWAEDEPGETGMWPRGDDGKMRYSDVDFMETYRALEQAREQGKVRSLGISNFNMQQAERVWREATHKPSIIQLEMNPYFTQLPYRDFCRQRDIVVMAHMPIGNPGSSVFRKHGDPNLLFDATLQSIARIHGKSVVQVVLRWIIDHGFTAVIKSQDIKRIKQNINVFKFKLTPEEMARIDGLNENFRILNPLIGNFDHPLFPWPYKAPLKFK</sequence>
<evidence type="ECO:0000259" key="6">
    <source>
        <dbReference type="Pfam" id="PF00248"/>
    </source>
</evidence>
<proteinExistence type="inferred from homology"/>
<evidence type="ECO:0000313" key="8">
    <source>
        <dbReference type="Proteomes" id="UP000005237"/>
    </source>
</evidence>
<dbReference type="OMA" id="RIWKFEK"/>
<protein>
    <submittedName>
        <fullName evidence="7">Aldo_ket_red domain-containing protein</fullName>
    </submittedName>
</protein>
<dbReference type="InterPro" id="IPR020471">
    <property type="entry name" value="AKR"/>
</dbReference>
<evidence type="ECO:0000313" key="7">
    <source>
        <dbReference type="EnsemblMetazoa" id="CJA17271.1"/>
    </source>
</evidence>
<keyword evidence="2" id="KW-0521">NADP</keyword>
<dbReference type="PRINTS" id="PR00069">
    <property type="entry name" value="ALDKETRDTASE"/>
</dbReference>
<dbReference type="PANTHER" id="PTHR43827">
    <property type="entry name" value="2,5-DIKETO-D-GLUCONIC ACID REDUCTASE"/>
    <property type="match status" value="1"/>
</dbReference>
<dbReference type="GO" id="GO:0016616">
    <property type="term" value="F:oxidoreductase activity, acting on the CH-OH group of donors, NAD or NADP as acceptor"/>
    <property type="evidence" value="ECO:0007669"/>
    <property type="project" value="UniProtKB-ARBA"/>
</dbReference>
<dbReference type="CDD" id="cd19071">
    <property type="entry name" value="AKR_AKR1-5-like"/>
    <property type="match status" value="1"/>
</dbReference>
<feature type="site" description="Lowers pKa of active site Tyr" evidence="5">
    <location>
        <position position="81"/>
    </location>
</feature>
<feature type="binding site" evidence="4">
    <location>
        <position position="114"/>
    </location>
    <ligand>
        <name>substrate</name>
    </ligand>
</feature>
<dbReference type="PANTHER" id="PTHR43827:SF3">
    <property type="entry name" value="NADP-DEPENDENT OXIDOREDUCTASE DOMAIN-CONTAINING PROTEIN"/>
    <property type="match status" value="1"/>
</dbReference>
<dbReference type="Pfam" id="PF00248">
    <property type="entry name" value="Aldo_ket_red"/>
    <property type="match status" value="1"/>
</dbReference>
<keyword evidence="8" id="KW-1185">Reference proteome</keyword>
<evidence type="ECO:0000256" key="1">
    <source>
        <dbReference type="ARBA" id="ARBA00007905"/>
    </source>
</evidence>
<dbReference type="PROSITE" id="PS00062">
    <property type="entry name" value="ALDOKETO_REDUCTASE_2"/>
    <property type="match status" value="1"/>
</dbReference>
<name>A0A8R1I0H3_CAEJA</name>
<dbReference type="AlphaFoldDB" id="A0A8R1I0H3"/>
<dbReference type="EnsemblMetazoa" id="CJA17271.1">
    <property type="protein sequence ID" value="CJA17271.1"/>
    <property type="gene ID" value="WBGene00136474"/>
</dbReference>
<evidence type="ECO:0000256" key="4">
    <source>
        <dbReference type="PIRSR" id="PIRSR000097-2"/>
    </source>
</evidence>
<evidence type="ECO:0000256" key="5">
    <source>
        <dbReference type="PIRSR" id="PIRSR000097-3"/>
    </source>
</evidence>
<dbReference type="PIRSF" id="PIRSF000097">
    <property type="entry name" value="AKR"/>
    <property type="match status" value="1"/>
</dbReference>
<organism evidence="7 8">
    <name type="scientific">Caenorhabditis japonica</name>
    <dbReference type="NCBI Taxonomy" id="281687"/>
    <lineage>
        <taxon>Eukaryota</taxon>
        <taxon>Metazoa</taxon>
        <taxon>Ecdysozoa</taxon>
        <taxon>Nematoda</taxon>
        <taxon>Chromadorea</taxon>
        <taxon>Rhabditida</taxon>
        <taxon>Rhabditina</taxon>
        <taxon>Rhabditomorpha</taxon>
        <taxon>Rhabditoidea</taxon>
        <taxon>Rhabditidae</taxon>
        <taxon>Peloderinae</taxon>
        <taxon>Caenorhabditis</taxon>
    </lineage>
</organism>
<reference evidence="7" key="2">
    <citation type="submission" date="2022-06" db="UniProtKB">
        <authorList>
            <consortium name="EnsemblMetazoa"/>
        </authorList>
    </citation>
    <scope>IDENTIFICATION</scope>
    <source>
        <strain evidence="7">DF5081</strain>
    </source>
</reference>
<dbReference type="InterPro" id="IPR018170">
    <property type="entry name" value="Aldo/ket_reductase_CS"/>
</dbReference>
<dbReference type="InterPro" id="IPR036812">
    <property type="entry name" value="NAD(P)_OxRdtase_dom_sf"/>
</dbReference>
<dbReference type="Proteomes" id="UP000005237">
    <property type="component" value="Unassembled WGS sequence"/>
</dbReference>
<dbReference type="Gene3D" id="3.20.20.100">
    <property type="entry name" value="NADP-dependent oxidoreductase domain"/>
    <property type="match status" value="1"/>
</dbReference>